<keyword evidence="3" id="KW-0496">Mitochondrion</keyword>
<reference evidence="7" key="2">
    <citation type="submission" date="2014-02" db="EMBL/GenBank/DDBJ databases">
        <title>Complete DNA sequence of /Kuraishia capsulata/ illustrates novel genomic features among budding yeasts (/Saccharomycotina/).</title>
        <authorList>
            <person name="Morales L."/>
            <person name="Noel B."/>
            <person name="Porcel B."/>
            <person name="Marcet-Houben M."/>
            <person name="Hullo M-F."/>
            <person name="Sacerdot C."/>
            <person name="Tekaia F."/>
            <person name="Leh-Louis V."/>
            <person name="Despons L."/>
            <person name="Khanna V."/>
            <person name="Aury J-M."/>
            <person name="Barbe V."/>
            <person name="Couloux A."/>
            <person name="Labadie K."/>
            <person name="Pelletier E."/>
            <person name="Souciet J-L."/>
            <person name="Boekhout T."/>
            <person name="Gabaldon T."/>
            <person name="Wincker P."/>
            <person name="Dujon B."/>
        </authorList>
    </citation>
    <scope>NUCLEOTIDE SEQUENCE</scope>
    <source>
        <strain evidence="7">CBS 1993</strain>
    </source>
</reference>
<dbReference type="RefSeq" id="XP_022461588.1">
    <property type="nucleotide sequence ID" value="XM_022600386.1"/>
</dbReference>
<dbReference type="STRING" id="1382522.W6MSC5"/>
<sequence length="254" mass="28700">MGEGLRDSTRSKLRKAFSMSSSRSSSPFQQPSKSPSPSPIGWVDPPLTKLELTGYKTATKQRLLDLGLAEDLRLHLPLRLQITHNWKLCYSLEQNGSSLSTLYSSSLPDRSETGKKIGYLLVVYDQNHDKFGCYLNEHLRPMDRRAYYGNGECFLWKVEKGRIPSLTEDLTNSSSSSLPVQFRLKVFPYTSLNDFIIYSNHSFISIGSGNGKFGLWIDENLVKGASSTVDTFGNEPLSREEQFQVMGLEIWKII</sequence>
<dbReference type="GO" id="GO:0045053">
    <property type="term" value="P:protein retention in Golgi apparatus"/>
    <property type="evidence" value="ECO:0007669"/>
    <property type="project" value="EnsemblFungi"/>
</dbReference>
<evidence type="ECO:0000313" key="8">
    <source>
        <dbReference type="Proteomes" id="UP000019384"/>
    </source>
</evidence>
<evidence type="ECO:0000256" key="3">
    <source>
        <dbReference type="ARBA" id="ARBA00023128"/>
    </source>
</evidence>
<evidence type="ECO:0000256" key="5">
    <source>
        <dbReference type="SAM" id="MobiDB-lite"/>
    </source>
</evidence>
<dbReference type="PANTHER" id="PTHR23354">
    <property type="entry name" value="NUCLEOLAR PROTEIN 7/ESTROGEN RECEPTOR COACTIVATOR-RELATED"/>
    <property type="match status" value="1"/>
</dbReference>
<proteinExistence type="inferred from homology"/>
<feature type="region of interest" description="Disordered" evidence="5">
    <location>
        <begin position="1"/>
        <end position="42"/>
    </location>
</feature>
<dbReference type="HOGENOM" id="CLU_029204_0_0_1"/>
<gene>
    <name evidence="7" type="ORF">KUCA_T00005597001</name>
</gene>
<dbReference type="GO" id="GO:0005739">
    <property type="term" value="C:mitochondrion"/>
    <property type="evidence" value="ECO:0007669"/>
    <property type="project" value="UniProtKB-SubCell"/>
</dbReference>
<organism evidence="7 8">
    <name type="scientific">Kuraishia capsulata CBS 1993</name>
    <dbReference type="NCBI Taxonomy" id="1382522"/>
    <lineage>
        <taxon>Eukaryota</taxon>
        <taxon>Fungi</taxon>
        <taxon>Dikarya</taxon>
        <taxon>Ascomycota</taxon>
        <taxon>Saccharomycotina</taxon>
        <taxon>Pichiomycetes</taxon>
        <taxon>Pichiales</taxon>
        <taxon>Pichiaceae</taxon>
        <taxon>Kuraishia</taxon>
    </lineage>
</organism>
<accession>W6MSC5</accession>
<dbReference type="SMART" id="SM00584">
    <property type="entry name" value="TLDc"/>
    <property type="match status" value="1"/>
</dbReference>
<protein>
    <recommendedName>
        <fullName evidence="4">Oxidation resistance protein 1</fullName>
    </recommendedName>
</protein>
<comment type="similarity">
    <text evidence="2">Belongs to the OXR1 family.</text>
</comment>
<evidence type="ECO:0000256" key="4">
    <source>
        <dbReference type="ARBA" id="ARBA00040604"/>
    </source>
</evidence>
<dbReference type="AlphaFoldDB" id="W6MSC5"/>
<dbReference type="PANTHER" id="PTHR23354:SF62">
    <property type="entry name" value="MUSTARD, ISOFORM V"/>
    <property type="match status" value="1"/>
</dbReference>
<evidence type="ECO:0000256" key="2">
    <source>
        <dbReference type="ARBA" id="ARBA00009540"/>
    </source>
</evidence>
<evidence type="ECO:0000313" key="7">
    <source>
        <dbReference type="EMBL" id="CDK29604.1"/>
    </source>
</evidence>
<feature type="compositionally biased region" description="Low complexity" evidence="5">
    <location>
        <begin position="18"/>
        <end position="35"/>
    </location>
</feature>
<dbReference type="GO" id="GO:0032984">
    <property type="term" value="P:protein-containing complex disassembly"/>
    <property type="evidence" value="ECO:0007669"/>
    <property type="project" value="EnsemblFungi"/>
</dbReference>
<dbReference type="PROSITE" id="PS51886">
    <property type="entry name" value="TLDC"/>
    <property type="match status" value="1"/>
</dbReference>
<dbReference type="EMBL" id="HG793131">
    <property type="protein sequence ID" value="CDK29604.1"/>
    <property type="molecule type" value="Genomic_DNA"/>
</dbReference>
<feature type="domain" description="TLDc" evidence="6">
    <location>
        <begin position="62"/>
        <end position="254"/>
    </location>
</feature>
<dbReference type="Proteomes" id="UP000019384">
    <property type="component" value="Unassembled WGS sequence"/>
</dbReference>
<dbReference type="GO" id="GO:0005634">
    <property type="term" value="C:nucleus"/>
    <property type="evidence" value="ECO:0007669"/>
    <property type="project" value="TreeGrafter"/>
</dbReference>
<dbReference type="Pfam" id="PF07534">
    <property type="entry name" value="TLD"/>
    <property type="match status" value="1"/>
</dbReference>
<keyword evidence="8" id="KW-1185">Reference proteome</keyword>
<evidence type="ECO:0000256" key="1">
    <source>
        <dbReference type="ARBA" id="ARBA00004173"/>
    </source>
</evidence>
<feature type="compositionally biased region" description="Basic and acidic residues" evidence="5">
    <location>
        <begin position="1"/>
        <end position="10"/>
    </location>
</feature>
<dbReference type="GO" id="GO:0006979">
    <property type="term" value="P:response to oxidative stress"/>
    <property type="evidence" value="ECO:0007669"/>
    <property type="project" value="TreeGrafter"/>
</dbReference>
<evidence type="ECO:0000259" key="6">
    <source>
        <dbReference type="PROSITE" id="PS51886"/>
    </source>
</evidence>
<dbReference type="GeneID" id="34522976"/>
<dbReference type="OrthoDB" id="26679at2759"/>
<name>W6MSC5_9ASCO</name>
<dbReference type="InterPro" id="IPR006571">
    <property type="entry name" value="TLDc_dom"/>
</dbReference>
<comment type="subcellular location">
    <subcellularLocation>
        <location evidence="1">Mitochondrion</location>
    </subcellularLocation>
</comment>
<reference evidence="7" key="1">
    <citation type="submission" date="2013-12" db="EMBL/GenBank/DDBJ databases">
        <authorList>
            <person name="Genoscope - CEA"/>
        </authorList>
    </citation>
    <scope>NUCLEOTIDE SEQUENCE</scope>
    <source>
        <strain evidence="7">CBS 1993</strain>
    </source>
</reference>